<accession>A0A8H6HZJ8</accession>
<feature type="compositionally biased region" description="Basic and acidic residues" evidence="1">
    <location>
        <begin position="105"/>
        <end position="117"/>
    </location>
</feature>
<keyword evidence="3" id="KW-1185">Reference proteome</keyword>
<sequence length="545" mass="60760">MATTPDAPIISNLGNHTTTGPRPSTANPISMAADTARVDIAHKKRKKKPNKRARTRSIGAAEEDILGEEEQAKPAQPLVPNRKKAKKQKKATVDIIPPTTPEVDQLPRKNINDERGKRPARVTSRVPAVEGYRLRPLAGYNHTHRSHQAQVGRLKKNADWQALQWFKRVPVFRLPGVYFRVLQARPKNSDKDKQTAKVRMEEMEQTLEADAGSMIICDEEGVVLLAVFAYRLQEEVVREEGSTIDYRSAPYYPGPKGRTLADAHEMDAQVDGFKSEVIEDYHAMMQTVAHRVDPVCDPRDHRHDPTGNFMAYPDREGLEAPQQEVLQQKGPKQMYEISGVKHYVHCWPAQGFPNGILYPSGDTAKGGMAALVSDHYFRKTLPVSHGIRSRFKLAFPEYFGPYDEAFLAGQHNMTDPGPFLGRALVWKMQVLPHQDGLDEGPAAIFPSGYFEGGVLSITDLNLRLAYRPGHLAYLMAGQLYHAVEEWKPVASTGNESLTPGRASTVCFFPKLAYARLKGKRPKWNADTLSGTISYDGNQYASASEG</sequence>
<comment type="caution">
    <text evidence="2">The sequence shown here is derived from an EMBL/GenBank/DDBJ whole genome shotgun (WGS) entry which is preliminary data.</text>
</comment>
<dbReference type="Gene3D" id="3.60.130.30">
    <property type="match status" value="1"/>
</dbReference>
<protein>
    <submittedName>
        <fullName evidence="2">Uncharacterized protein</fullName>
    </submittedName>
</protein>
<dbReference type="EMBL" id="JACGCI010000028">
    <property type="protein sequence ID" value="KAF6755994.1"/>
    <property type="molecule type" value="Genomic_DNA"/>
</dbReference>
<dbReference type="AlphaFoldDB" id="A0A8H6HZJ8"/>
<proteinExistence type="predicted"/>
<evidence type="ECO:0000256" key="1">
    <source>
        <dbReference type="SAM" id="MobiDB-lite"/>
    </source>
</evidence>
<feature type="region of interest" description="Disordered" evidence="1">
    <location>
        <begin position="1"/>
        <end position="122"/>
    </location>
</feature>
<reference evidence="2 3" key="1">
    <citation type="submission" date="2020-07" db="EMBL/GenBank/DDBJ databases">
        <title>Comparative genomics of pyrophilous fungi reveals a link between fire events and developmental genes.</title>
        <authorList>
            <consortium name="DOE Joint Genome Institute"/>
            <person name="Steindorff A.S."/>
            <person name="Carver A."/>
            <person name="Calhoun S."/>
            <person name="Stillman K."/>
            <person name="Liu H."/>
            <person name="Lipzen A."/>
            <person name="Pangilinan J."/>
            <person name="Labutti K."/>
            <person name="Bruns T.D."/>
            <person name="Grigoriev I.V."/>
        </authorList>
    </citation>
    <scope>NUCLEOTIDE SEQUENCE [LARGE SCALE GENOMIC DNA]</scope>
    <source>
        <strain evidence="2 3">CBS 144469</strain>
    </source>
</reference>
<feature type="compositionally biased region" description="Polar residues" evidence="1">
    <location>
        <begin position="12"/>
        <end position="28"/>
    </location>
</feature>
<feature type="compositionally biased region" description="Basic residues" evidence="1">
    <location>
        <begin position="81"/>
        <end position="90"/>
    </location>
</feature>
<name>A0A8H6HZJ8_9AGAR</name>
<organism evidence="2 3">
    <name type="scientific">Ephemerocybe angulata</name>
    <dbReference type="NCBI Taxonomy" id="980116"/>
    <lineage>
        <taxon>Eukaryota</taxon>
        <taxon>Fungi</taxon>
        <taxon>Dikarya</taxon>
        <taxon>Basidiomycota</taxon>
        <taxon>Agaricomycotina</taxon>
        <taxon>Agaricomycetes</taxon>
        <taxon>Agaricomycetidae</taxon>
        <taxon>Agaricales</taxon>
        <taxon>Agaricineae</taxon>
        <taxon>Psathyrellaceae</taxon>
        <taxon>Ephemerocybe</taxon>
    </lineage>
</organism>
<feature type="compositionally biased region" description="Basic residues" evidence="1">
    <location>
        <begin position="42"/>
        <end position="55"/>
    </location>
</feature>
<evidence type="ECO:0000313" key="3">
    <source>
        <dbReference type="Proteomes" id="UP000521943"/>
    </source>
</evidence>
<dbReference type="OrthoDB" id="2658103at2759"/>
<gene>
    <name evidence="2" type="ORF">DFP72DRAFT_1067298</name>
</gene>
<dbReference type="Proteomes" id="UP000521943">
    <property type="component" value="Unassembled WGS sequence"/>
</dbReference>
<evidence type="ECO:0000313" key="2">
    <source>
        <dbReference type="EMBL" id="KAF6755994.1"/>
    </source>
</evidence>